<protein>
    <submittedName>
        <fullName evidence="2">Uncharacterized protein</fullName>
    </submittedName>
</protein>
<evidence type="ECO:0000256" key="1">
    <source>
        <dbReference type="SAM" id="MobiDB-lite"/>
    </source>
</evidence>
<proteinExistence type="predicted"/>
<evidence type="ECO:0000313" key="2">
    <source>
        <dbReference type="EMBL" id="KAL0058454.1"/>
    </source>
</evidence>
<organism evidence="2 3">
    <name type="scientific">Marasmius tenuissimus</name>
    <dbReference type="NCBI Taxonomy" id="585030"/>
    <lineage>
        <taxon>Eukaryota</taxon>
        <taxon>Fungi</taxon>
        <taxon>Dikarya</taxon>
        <taxon>Basidiomycota</taxon>
        <taxon>Agaricomycotina</taxon>
        <taxon>Agaricomycetes</taxon>
        <taxon>Agaricomycetidae</taxon>
        <taxon>Agaricales</taxon>
        <taxon>Marasmiineae</taxon>
        <taxon>Marasmiaceae</taxon>
        <taxon>Marasmius</taxon>
    </lineage>
</organism>
<keyword evidence="3" id="KW-1185">Reference proteome</keyword>
<feature type="compositionally biased region" description="Polar residues" evidence="1">
    <location>
        <begin position="1"/>
        <end position="23"/>
    </location>
</feature>
<dbReference type="EMBL" id="JBBXMP010000312">
    <property type="protein sequence ID" value="KAL0058454.1"/>
    <property type="molecule type" value="Genomic_DNA"/>
</dbReference>
<reference evidence="2 3" key="1">
    <citation type="submission" date="2024-05" db="EMBL/GenBank/DDBJ databases">
        <title>A draft genome resource for the thread blight pathogen Marasmius tenuissimus strain MS-2.</title>
        <authorList>
            <person name="Yulfo-Soto G.E."/>
            <person name="Baruah I.K."/>
            <person name="Amoako-Attah I."/>
            <person name="Bukari Y."/>
            <person name="Meinhardt L.W."/>
            <person name="Bailey B.A."/>
            <person name="Cohen S.P."/>
        </authorList>
    </citation>
    <scope>NUCLEOTIDE SEQUENCE [LARGE SCALE GENOMIC DNA]</scope>
    <source>
        <strain evidence="2 3">MS-2</strain>
    </source>
</reference>
<gene>
    <name evidence="2" type="ORF">AAF712_014870</name>
</gene>
<comment type="caution">
    <text evidence="2">The sequence shown here is derived from an EMBL/GenBank/DDBJ whole genome shotgun (WGS) entry which is preliminary data.</text>
</comment>
<accession>A0ABR2ZBY2</accession>
<dbReference type="Proteomes" id="UP001437256">
    <property type="component" value="Unassembled WGS sequence"/>
</dbReference>
<evidence type="ECO:0000313" key="3">
    <source>
        <dbReference type="Proteomes" id="UP001437256"/>
    </source>
</evidence>
<feature type="region of interest" description="Disordered" evidence="1">
    <location>
        <begin position="1"/>
        <end position="25"/>
    </location>
</feature>
<sequence>MTYTTSYASNGTTQPASHASHNQLPYMGAGISPQALIKQSASEIASLAPGIHLLPTIDSTPFRDMSPQEILRKFKTVPPHQPATTDAVATKRVQYLERRPEHQGKPVAESPSITFAVHGVPGPYVSSLMAGDLPLDGSSDHIFDNPWSGLVRVAHHPYLSTLRPASTIPRLTPPTRINSRIGPEKRHITRAEFATELAFRIYKSVSNGDRLRLVSIDFYGKHWVPVLAIDVE</sequence>
<name>A0ABR2ZBY2_9AGAR</name>